<feature type="signal peptide" evidence="2">
    <location>
        <begin position="1"/>
        <end position="26"/>
    </location>
</feature>
<evidence type="ECO:0000256" key="2">
    <source>
        <dbReference type="SAM" id="SignalP"/>
    </source>
</evidence>
<keyword evidence="3" id="KW-0614">Plasmid</keyword>
<dbReference type="RefSeq" id="WP_243520987.1">
    <property type="nucleotide sequence ID" value="NZ_CP094538.1"/>
</dbReference>
<organism evidence="3 4">
    <name type="scientific">Hymenobacter monticola</name>
    <dbReference type="NCBI Taxonomy" id="1705399"/>
    <lineage>
        <taxon>Bacteria</taxon>
        <taxon>Pseudomonadati</taxon>
        <taxon>Bacteroidota</taxon>
        <taxon>Cytophagia</taxon>
        <taxon>Cytophagales</taxon>
        <taxon>Hymenobacteraceae</taxon>
        <taxon>Hymenobacter</taxon>
    </lineage>
</organism>
<proteinExistence type="predicted"/>
<dbReference type="Proteomes" id="UP000831390">
    <property type="component" value="Plasmid unnamed4"/>
</dbReference>
<evidence type="ECO:0000256" key="1">
    <source>
        <dbReference type="SAM" id="MobiDB-lite"/>
    </source>
</evidence>
<keyword evidence="2" id="KW-0732">Signal</keyword>
<name>A0ABY4BCA6_9BACT</name>
<protein>
    <recommendedName>
        <fullName evidence="5">DUF3298 domain-containing protein</fullName>
    </recommendedName>
</protein>
<feature type="chain" id="PRO_5047036413" description="DUF3298 domain-containing protein" evidence="2">
    <location>
        <begin position="27"/>
        <end position="390"/>
    </location>
</feature>
<dbReference type="EMBL" id="CP094538">
    <property type="protein sequence ID" value="UOE36788.1"/>
    <property type="molecule type" value="Genomic_DNA"/>
</dbReference>
<feature type="region of interest" description="Disordered" evidence="1">
    <location>
        <begin position="43"/>
        <end position="65"/>
    </location>
</feature>
<reference evidence="3 4" key="1">
    <citation type="submission" date="2022-03" db="EMBL/GenBank/DDBJ databases">
        <title>Hymenobactersp. isolated from the air.</title>
        <authorList>
            <person name="Won M."/>
            <person name="Kwon S.-W."/>
        </authorList>
    </citation>
    <scope>NUCLEOTIDE SEQUENCE [LARGE SCALE GENOMIC DNA]</scope>
    <source>
        <strain evidence="3 4">KACC 22596</strain>
        <plasmid evidence="3 4">unnamed4</plasmid>
    </source>
</reference>
<evidence type="ECO:0000313" key="3">
    <source>
        <dbReference type="EMBL" id="UOE36788.1"/>
    </source>
</evidence>
<accession>A0ABY4BCA6</accession>
<evidence type="ECO:0000313" key="4">
    <source>
        <dbReference type="Proteomes" id="UP000831390"/>
    </source>
</evidence>
<sequence>MPAAPNFRFLLSATVLLLLFAGAFEAAVRWPGRPTTPPVPATIAETSPTPPAPPATRALTPPAPRSAVEADPAAWRVVSHPAQQRSLHVHRYGGMIDGRPATAELQWYAPDSVWGRFYRHGREPDYELRGQLHQPDSLVLEVFPNDTSYTPRGRWRVLSWPGDPVLKAVWQQGNRRRRVVLSESYVGAVRYDVRTVEYTDGARGRLVHDFLTLPVPVMVPRRLRDRLSPGPQARLRQLTAARYYLCDAQRRLSVRLNDYGLFSYQLDYHCSPTDASVAGGVDLDSFLFDLVSGQPLTVESQLRPGYERPLRQLLARHIEPDLVDICISKYLLRTTMPDAGLCLTWRGLEAAYEGPIKCGILSIAIPYRELRPLVRPGTPLARMLTARRIW</sequence>
<keyword evidence="4" id="KW-1185">Reference proteome</keyword>
<gene>
    <name evidence="3" type="ORF">MTP16_25260</name>
</gene>
<evidence type="ECO:0008006" key="5">
    <source>
        <dbReference type="Google" id="ProtNLM"/>
    </source>
</evidence>
<geneLocation type="plasmid" evidence="3 4">
    <name>unnamed4</name>
</geneLocation>